<protein>
    <submittedName>
        <fullName evidence="5">Integrase family protein</fullName>
    </submittedName>
</protein>
<accession>A0A6P2Q9X1</accession>
<dbReference type="InterPro" id="IPR002104">
    <property type="entry name" value="Integrase_catalytic"/>
</dbReference>
<dbReference type="EMBL" id="NKFA01000059">
    <property type="protein sequence ID" value="OXI29556.1"/>
    <property type="molecule type" value="Genomic_DNA"/>
</dbReference>
<evidence type="ECO:0000313" key="6">
    <source>
        <dbReference type="Proteomes" id="UP000214600"/>
    </source>
</evidence>
<dbReference type="RefSeq" id="WP_025647454.1">
    <property type="nucleotide sequence ID" value="NZ_CABVQC010000045.1"/>
</dbReference>
<dbReference type="OrthoDB" id="9074218at2"/>
<dbReference type="PANTHER" id="PTHR30349">
    <property type="entry name" value="PHAGE INTEGRASE-RELATED"/>
    <property type="match status" value="1"/>
</dbReference>
<evidence type="ECO:0000313" key="5">
    <source>
        <dbReference type="EMBL" id="VWC16819.1"/>
    </source>
</evidence>
<keyword evidence="2" id="KW-0233">DNA recombination</keyword>
<dbReference type="GeneID" id="99664798"/>
<gene>
    <name evidence="5" type="ORF">BLA13014_05500</name>
    <name evidence="4" type="ORF">CFB84_43885</name>
</gene>
<dbReference type="SUPFAM" id="SSF56349">
    <property type="entry name" value="DNA breaking-rejoining enzymes"/>
    <property type="match status" value="1"/>
</dbReference>
<dbReference type="PROSITE" id="PS51898">
    <property type="entry name" value="TYR_RECOMBINASE"/>
    <property type="match status" value="1"/>
</dbReference>
<evidence type="ECO:0000259" key="3">
    <source>
        <dbReference type="PROSITE" id="PS51898"/>
    </source>
</evidence>
<reference evidence="4 6" key="3">
    <citation type="submission" date="2017-08" db="EMBL/GenBank/DDBJ databases">
        <title>WGS of novel Burkholderia cepaca complex species.</title>
        <authorList>
            <person name="Lipuma J."/>
            <person name="Spilker T."/>
        </authorList>
    </citation>
    <scope>NUCLEOTIDE SEQUENCE [LARGE SCALE GENOMIC DNA]</scope>
    <source>
        <strain evidence="4 6">AU17325</strain>
    </source>
</reference>
<organism evidence="4 6">
    <name type="scientific">Burkholderia aenigmatica</name>
    <dbReference type="NCBI Taxonomy" id="2015348"/>
    <lineage>
        <taxon>Bacteria</taxon>
        <taxon>Pseudomonadati</taxon>
        <taxon>Pseudomonadota</taxon>
        <taxon>Betaproteobacteria</taxon>
        <taxon>Burkholderiales</taxon>
        <taxon>Burkholderiaceae</taxon>
        <taxon>Burkholderia</taxon>
        <taxon>Burkholderia cepacia complex</taxon>
    </lineage>
</organism>
<feature type="domain" description="Tyr recombinase" evidence="3">
    <location>
        <begin position="166"/>
        <end position="412"/>
    </location>
</feature>
<dbReference type="Proteomes" id="UP000214600">
    <property type="component" value="Unassembled WGS sequence"/>
</dbReference>
<dbReference type="Proteomes" id="UP000494261">
    <property type="component" value="Unassembled WGS sequence"/>
</dbReference>
<sequence>MPNELAIEAYVVEHLPSSAPPNRATSPILPTGLTEQEVVIQWLKTKEAGDGRLADTTLAQYVVEARRLFWYARWIDTPISEWTLEEAGDYLAFLKAPDEAAICAERVPRGDPRWTPFRKALSTASARQSQVIAGSLFKWLVAVQYLRADPFAGYGLAGKKRQRAKKQKRFVGQDGIELARDAVVGRECRTDRERAKRARDLFIVDLFTKTGLRTSEAINATMGSIQYARFTPAQRAKNPDYPEGVWVIEVESGKGGHARTVSCAAIMGSLQDYRVAYGLSSLPIPGETTPLILGARRRTPEVSRQVSERGLRGLRRDLGTIDGVTDRSSLYRLVKAIFREALAWWDARDPVEADKLERASTHWLRHSFAKSLVSAGADLMTIARNLGHADVNTSLVYIDDEETSRALDTEKLLLDR</sequence>
<dbReference type="Pfam" id="PF00589">
    <property type="entry name" value="Phage_integrase"/>
    <property type="match status" value="1"/>
</dbReference>
<evidence type="ECO:0000256" key="1">
    <source>
        <dbReference type="ARBA" id="ARBA00022908"/>
    </source>
</evidence>
<evidence type="ECO:0000256" key="2">
    <source>
        <dbReference type="ARBA" id="ARBA00023172"/>
    </source>
</evidence>
<dbReference type="GO" id="GO:0006310">
    <property type="term" value="P:DNA recombination"/>
    <property type="evidence" value="ECO:0007669"/>
    <property type="project" value="UniProtKB-KW"/>
</dbReference>
<dbReference type="InterPro" id="IPR011010">
    <property type="entry name" value="DNA_brk_join_enz"/>
</dbReference>
<dbReference type="PANTHER" id="PTHR30349:SF64">
    <property type="entry name" value="PROPHAGE INTEGRASE INTD-RELATED"/>
    <property type="match status" value="1"/>
</dbReference>
<evidence type="ECO:0000313" key="4">
    <source>
        <dbReference type="EMBL" id="OXI29556.1"/>
    </source>
</evidence>
<proteinExistence type="predicted"/>
<dbReference type="Gene3D" id="1.10.443.10">
    <property type="entry name" value="Intergrase catalytic core"/>
    <property type="match status" value="1"/>
</dbReference>
<dbReference type="CDD" id="cd00397">
    <property type="entry name" value="DNA_BRE_C"/>
    <property type="match status" value="1"/>
</dbReference>
<accession>A0A228HH39</accession>
<reference evidence="4" key="2">
    <citation type="submission" date="2017-06" db="EMBL/GenBank/DDBJ databases">
        <authorList>
            <person name="Kim H.J."/>
            <person name="Triplett B.A."/>
        </authorList>
    </citation>
    <scope>NUCLEOTIDE SEQUENCE [LARGE SCALE GENOMIC DNA]</scope>
    <source>
        <strain evidence="4">AU17325</strain>
    </source>
</reference>
<dbReference type="GO" id="GO:0003677">
    <property type="term" value="F:DNA binding"/>
    <property type="evidence" value="ECO:0007669"/>
    <property type="project" value="InterPro"/>
</dbReference>
<dbReference type="InterPro" id="IPR050090">
    <property type="entry name" value="Tyrosine_recombinase_XerCD"/>
</dbReference>
<dbReference type="InterPro" id="IPR013762">
    <property type="entry name" value="Integrase-like_cat_sf"/>
</dbReference>
<dbReference type="AlphaFoldDB" id="A0A228HH39"/>
<name>A0A228HH39_9BURK</name>
<dbReference type="GO" id="GO:0015074">
    <property type="term" value="P:DNA integration"/>
    <property type="evidence" value="ECO:0007669"/>
    <property type="project" value="UniProtKB-KW"/>
</dbReference>
<evidence type="ECO:0000313" key="7">
    <source>
        <dbReference type="Proteomes" id="UP000494261"/>
    </source>
</evidence>
<reference evidence="5 7" key="4">
    <citation type="submission" date="2019-09" db="EMBL/GenBank/DDBJ databases">
        <authorList>
            <person name="Depoorter E."/>
        </authorList>
    </citation>
    <scope>NUCLEOTIDE SEQUENCE [LARGE SCALE GENOMIC DNA]</scope>
    <source>
        <strain evidence="5">LMG 13014</strain>
    </source>
</reference>
<dbReference type="EMBL" id="CABVQC010000045">
    <property type="protein sequence ID" value="VWC16819.1"/>
    <property type="molecule type" value="Genomic_DNA"/>
</dbReference>
<keyword evidence="1" id="KW-0229">DNA integration</keyword>
<reference evidence="6" key="1">
    <citation type="submission" date="2017-06" db="EMBL/GenBank/DDBJ databases">
        <authorList>
            <person name="LiPuma J."/>
            <person name="Spilker T."/>
        </authorList>
    </citation>
    <scope>NUCLEOTIDE SEQUENCE [LARGE SCALE GENOMIC DNA]</scope>
    <source>
        <strain evidence="6">AU17325</strain>
    </source>
</reference>